<proteinExistence type="predicted"/>
<dbReference type="PROSITE" id="PS51128">
    <property type="entry name" value="ZF_DKSA_2"/>
    <property type="match status" value="1"/>
</dbReference>
<protein>
    <submittedName>
        <fullName evidence="6">TraR/DksA family transcriptional regulator</fullName>
    </submittedName>
</protein>
<evidence type="ECO:0000313" key="6">
    <source>
        <dbReference type="EMBL" id="MFD0791337.1"/>
    </source>
</evidence>
<dbReference type="RefSeq" id="WP_204979106.1">
    <property type="nucleotide sequence ID" value="NZ_JBHTII010000002.1"/>
</dbReference>
<dbReference type="Proteomes" id="UP001597055">
    <property type="component" value="Unassembled WGS sequence"/>
</dbReference>
<evidence type="ECO:0000256" key="1">
    <source>
        <dbReference type="ARBA" id="ARBA00022723"/>
    </source>
</evidence>
<keyword evidence="2" id="KW-0863">Zinc-finger</keyword>
<evidence type="ECO:0000256" key="2">
    <source>
        <dbReference type="ARBA" id="ARBA00022771"/>
    </source>
</evidence>
<keyword evidence="1" id="KW-0479">Metal-binding</keyword>
<evidence type="ECO:0000259" key="5">
    <source>
        <dbReference type="Pfam" id="PF01258"/>
    </source>
</evidence>
<organism evidence="6 7">
    <name type="scientific">Microbacterium insulae</name>
    <dbReference type="NCBI Taxonomy" id="483014"/>
    <lineage>
        <taxon>Bacteria</taxon>
        <taxon>Bacillati</taxon>
        <taxon>Actinomycetota</taxon>
        <taxon>Actinomycetes</taxon>
        <taxon>Micrococcales</taxon>
        <taxon>Microbacteriaceae</taxon>
        <taxon>Microbacterium</taxon>
    </lineage>
</organism>
<dbReference type="Gene3D" id="1.20.120.910">
    <property type="entry name" value="DksA, coiled-coil domain"/>
    <property type="match status" value="1"/>
</dbReference>
<keyword evidence="7" id="KW-1185">Reference proteome</keyword>
<reference evidence="7" key="1">
    <citation type="journal article" date="2019" name="Int. J. Syst. Evol. Microbiol.">
        <title>The Global Catalogue of Microorganisms (GCM) 10K type strain sequencing project: providing services to taxonomists for standard genome sequencing and annotation.</title>
        <authorList>
            <consortium name="The Broad Institute Genomics Platform"/>
            <consortium name="The Broad Institute Genome Sequencing Center for Infectious Disease"/>
            <person name="Wu L."/>
            <person name="Ma J."/>
        </authorList>
    </citation>
    <scope>NUCLEOTIDE SEQUENCE [LARGE SCALE GENOMIC DNA]</scope>
    <source>
        <strain evidence="7">CCUG 54523</strain>
    </source>
</reference>
<evidence type="ECO:0000256" key="3">
    <source>
        <dbReference type="ARBA" id="ARBA00022833"/>
    </source>
</evidence>
<feature type="domain" description="Zinc finger DksA/TraR C4-type" evidence="5">
    <location>
        <begin position="95"/>
        <end position="123"/>
    </location>
</feature>
<gene>
    <name evidence="6" type="ORF">ACFQ0P_13090</name>
</gene>
<sequence>MASSFLPRDDEGDDDRDAQLATLRDAAQTRLDALDRDIAELRRDRGADTADDEHDPEGVTLSSEWARLAGLREDAVRELAEADAAIARRAGGDDGRCADCGRSIPLARLIARPAATRCVECAVRAGG</sequence>
<keyword evidence="3" id="KW-0862">Zinc</keyword>
<dbReference type="Pfam" id="PF01258">
    <property type="entry name" value="zf-dskA_traR"/>
    <property type="match status" value="1"/>
</dbReference>
<accession>A0ABW3AKA8</accession>
<evidence type="ECO:0000313" key="7">
    <source>
        <dbReference type="Proteomes" id="UP001597055"/>
    </source>
</evidence>
<dbReference type="EMBL" id="JBHTII010000002">
    <property type="protein sequence ID" value="MFD0791337.1"/>
    <property type="molecule type" value="Genomic_DNA"/>
</dbReference>
<name>A0ABW3AKA8_9MICO</name>
<feature type="zinc finger region" description="dksA C4-type" evidence="4">
    <location>
        <begin position="97"/>
        <end position="121"/>
    </location>
</feature>
<evidence type="ECO:0000256" key="4">
    <source>
        <dbReference type="PROSITE-ProRule" id="PRU00510"/>
    </source>
</evidence>
<dbReference type="SUPFAM" id="SSF57716">
    <property type="entry name" value="Glucocorticoid receptor-like (DNA-binding domain)"/>
    <property type="match status" value="1"/>
</dbReference>
<dbReference type="InterPro" id="IPR000962">
    <property type="entry name" value="Znf_DskA_TraR"/>
</dbReference>
<dbReference type="PANTHER" id="PTHR33823">
    <property type="entry name" value="RNA POLYMERASE-BINDING TRANSCRIPTION FACTOR DKSA-RELATED"/>
    <property type="match status" value="1"/>
</dbReference>
<comment type="caution">
    <text evidence="6">The sequence shown here is derived from an EMBL/GenBank/DDBJ whole genome shotgun (WGS) entry which is preliminary data.</text>
</comment>